<dbReference type="GeneID" id="35120714"/>
<reference evidence="1 2" key="1">
    <citation type="submission" date="2016-10" db="EMBL/GenBank/DDBJ databases">
        <title>Comparative genomics between deep and shallow subseafloor isolates.</title>
        <authorList>
            <person name="Ishii S."/>
            <person name="Miller J.R."/>
            <person name="Sutton G."/>
            <person name="Suzuki S."/>
            <person name="Methe B."/>
            <person name="Inagaki F."/>
            <person name="Imachi H."/>
        </authorList>
    </citation>
    <scope>NUCLEOTIDE SEQUENCE [LARGE SCALE GENOMIC DNA]</scope>
    <source>
        <strain evidence="1 2">MO-MB1</strain>
    </source>
</reference>
<accession>A0A2H4VAX6</accession>
<gene>
    <name evidence="1" type="ORF">BK007_03925</name>
</gene>
<dbReference type="Proteomes" id="UP000232806">
    <property type="component" value="Chromosome"/>
</dbReference>
<dbReference type="InterPro" id="IPR009003">
    <property type="entry name" value="Peptidase_S1_PA"/>
</dbReference>
<dbReference type="RefSeq" id="WP_100905225.1">
    <property type="nucleotide sequence ID" value="NZ_CP017766.1"/>
</dbReference>
<sequence length="329" mass="37457">MTIIPKDYINAVVSISGYNEENIKEIVGSGIIYGKFAREVNKEKKLNLYEFGMVTNRHVIDNLSKIYITAGHGKEEYELKIRKYKKGILFENQDSSTWVEHPSPQDLDIIVIPLNYYEIKKEIPHINYFRSEGNVLITKKMKEKGISEGDSISVLGFPKDVFYDLEPDRNNPKRILVSRVGSIANIQQLFDGESDQFIIDAPIFPGNSGGAVLSNIELINQDDKSDRKIWVSLIGIVSDLYSYNEITSGKLSSIHFGHNSDLGAVYPVDLINEIMEYFKNEMIEYTKQMVADIKELSTVEDLTDLLIDKSIYEIKSIINEEIKDNAPNQ</sequence>
<evidence type="ECO:0000313" key="1">
    <source>
        <dbReference type="EMBL" id="AUB55245.1"/>
    </source>
</evidence>
<evidence type="ECO:0000313" key="2">
    <source>
        <dbReference type="Proteomes" id="UP000232806"/>
    </source>
</evidence>
<proteinExistence type="predicted"/>
<organism evidence="1 2">
    <name type="scientific">Methanobacterium subterraneum</name>
    <dbReference type="NCBI Taxonomy" id="59277"/>
    <lineage>
        <taxon>Archaea</taxon>
        <taxon>Methanobacteriati</taxon>
        <taxon>Methanobacteriota</taxon>
        <taxon>Methanomada group</taxon>
        <taxon>Methanobacteria</taxon>
        <taxon>Methanobacteriales</taxon>
        <taxon>Methanobacteriaceae</taxon>
        <taxon>Methanobacterium</taxon>
    </lineage>
</organism>
<dbReference type="Gene3D" id="2.40.10.10">
    <property type="entry name" value="Trypsin-like serine proteases"/>
    <property type="match status" value="2"/>
</dbReference>
<dbReference type="AlphaFoldDB" id="A0A2H4VAX6"/>
<name>A0A2H4VAX6_9EURY</name>
<protein>
    <recommendedName>
        <fullName evidence="3">Trypsin-like peptidase domain-containing protein</fullName>
    </recommendedName>
</protein>
<evidence type="ECO:0008006" key="3">
    <source>
        <dbReference type="Google" id="ProtNLM"/>
    </source>
</evidence>
<dbReference type="EMBL" id="CP017766">
    <property type="protein sequence ID" value="AUB55245.1"/>
    <property type="molecule type" value="Genomic_DNA"/>
</dbReference>
<dbReference type="SUPFAM" id="SSF50494">
    <property type="entry name" value="Trypsin-like serine proteases"/>
    <property type="match status" value="1"/>
</dbReference>
<dbReference type="InterPro" id="IPR043504">
    <property type="entry name" value="Peptidase_S1_PA_chymotrypsin"/>
</dbReference>